<dbReference type="PATRIC" id="fig|717774.3.peg.2942"/>
<dbReference type="PANTHER" id="PTHR43436:SF1">
    <property type="entry name" value="TRANSCRIPTIONAL REGULATORY PROTEIN"/>
    <property type="match status" value="1"/>
</dbReference>
<dbReference type="Pfam" id="PF12833">
    <property type="entry name" value="HTH_18"/>
    <property type="match status" value="1"/>
</dbReference>
<dbReference type="EMBL" id="CP002583">
    <property type="protein sequence ID" value="ADZ92081.1"/>
    <property type="molecule type" value="Genomic_DNA"/>
</dbReference>
<organism evidence="5 6">
    <name type="scientific">Marinomonas mediterranea (strain ATCC 700492 / JCM 21426 / NBRC 103028 / MMB-1)</name>
    <dbReference type="NCBI Taxonomy" id="717774"/>
    <lineage>
        <taxon>Bacteria</taxon>
        <taxon>Pseudomonadati</taxon>
        <taxon>Pseudomonadota</taxon>
        <taxon>Gammaproteobacteria</taxon>
        <taxon>Oceanospirillales</taxon>
        <taxon>Oceanospirillaceae</taxon>
        <taxon>Marinomonas</taxon>
    </lineage>
</organism>
<accession>F2JZW9</accession>
<keyword evidence="3" id="KW-0804">Transcription</keyword>
<dbReference type="InterPro" id="IPR018062">
    <property type="entry name" value="HTH_AraC-typ_CS"/>
</dbReference>
<dbReference type="PROSITE" id="PS00041">
    <property type="entry name" value="HTH_ARAC_FAMILY_1"/>
    <property type="match status" value="1"/>
</dbReference>
<dbReference type="SMART" id="SM00342">
    <property type="entry name" value="HTH_ARAC"/>
    <property type="match status" value="1"/>
</dbReference>
<evidence type="ECO:0000256" key="3">
    <source>
        <dbReference type="ARBA" id="ARBA00023163"/>
    </source>
</evidence>
<dbReference type="STRING" id="717774.Marme_2859"/>
<evidence type="ECO:0000313" key="5">
    <source>
        <dbReference type="EMBL" id="ADZ92081.1"/>
    </source>
</evidence>
<dbReference type="PROSITE" id="PS01124">
    <property type="entry name" value="HTH_ARAC_FAMILY_2"/>
    <property type="match status" value="1"/>
</dbReference>
<keyword evidence="6" id="KW-1185">Reference proteome</keyword>
<evidence type="ECO:0000259" key="4">
    <source>
        <dbReference type="PROSITE" id="PS01124"/>
    </source>
</evidence>
<dbReference type="Pfam" id="PF06719">
    <property type="entry name" value="AraC_N"/>
    <property type="match status" value="1"/>
</dbReference>
<evidence type="ECO:0000256" key="2">
    <source>
        <dbReference type="ARBA" id="ARBA00023125"/>
    </source>
</evidence>
<keyword evidence="1" id="KW-0805">Transcription regulation</keyword>
<dbReference type="GO" id="GO:0003700">
    <property type="term" value="F:DNA-binding transcription factor activity"/>
    <property type="evidence" value="ECO:0007669"/>
    <property type="project" value="InterPro"/>
</dbReference>
<name>F2JZW9_MARM1</name>
<dbReference type="PANTHER" id="PTHR43436">
    <property type="entry name" value="ARAC-FAMILY TRANSCRIPTIONAL REGULATOR"/>
    <property type="match status" value="1"/>
</dbReference>
<evidence type="ECO:0000256" key="1">
    <source>
        <dbReference type="ARBA" id="ARBA00023015"/>
    </source>
</evidence>
<dbReference type="InterPro" id="IPR009594">
    <property type="entry name" value="Tscrpt_reg_HTH_AraC_N"/>
</dbReference>
<proteinExistence type="predicted"/>
<dbReference type="RefSeq" id="WP_013661984.1">
    <property type="nucleotide sequence ID" value="NC_015276.1"/>
</dbReference>
<reference evidence="5 6" key="1">
    <citation type="journal article" date="2012" name="Stand. Genomic Sci.">
        <title>Complete genome sequence of the melanogenic marine bacterium Marinomonas mediterranea type strain (MMB-1(T)).</title>
        <authorList>
            <person name="Lucas-Elio P."/>
            <person name="Goodwin L."/>
            <person name="Woyke T."/>
            <person name="Pitluck S."/>
            <person name="Nolan M."/>
            <person name="Kyrpides N.C."/>
            <person name="Detter J.C."/>
            <person name="Copeland A."/>
            <person name="Teshima H."/>
            <person name="Bruce D."/>
            <person name="Detter C."/>
            <person name="Tapia R."/>
            <person name="Han S."/>
            <person name="Land M.L."/>
            <person name="Ivanova N."/>
            <person name="Mikhailova N."/>
            <person name="Johnston A.W."/>
            <person name="Sanchez-Amat A."/>
        </authorList>
    </citation>
    <scope>NUCLEOTIDE SEQUENCE [LARGE SCALE GENOMIC DNA]</scope>
    <source>
        <strain evidence="6">ATCC 700492 / JCM 21426 / NBRC 103028 / MMB-1</strain>
    </source>
</reference>
<dbReference type="KEGG" id="mme:Marme_2859"/>
<evidence type="ECO:0000313" key="6">
    <source>
        <dbReference type="Proteomes" id="UP000001062"/>
    </source>
</evidence>
<dbReference type="InterPro" id="IPR009057">
    <property type="entry name" value="Homeodomain-like_sf"/>
</dbReference>
<dbReference type="HOGENOM" id="CLU_000445_100_0_6"/>
<dbReference type="Proteomes" id="UP000001062">
    <property type="component" value="Chromosome"/>
</dbReference>
<sequence length="305" mass="34335">MLFKDLVKLGMNHNMLEELIDLALEYGNDGREPCSKLPFLYIACYDSFIPTLHHLAEPTASIMVQGSKTLSLDEARFTYHSGEMFINSVDLPITLHHINGSISHPSLAIGIKLNLSILRSLLQESKDDMLQPNISVGLGVGKASDELLDAVRRLIRTLKTPSDRAILAPALEREIHWRLLQSDLGGILKRLAMTKSPLKKISTAIHWIRDNFNQTIKVEQLAKLAGMSTTSLHRHFRLATSMSPIQFQKKIRLQEARMRLTSTESDIASVAFAVGYESPSQFSREYKRMYGVPPIEDAYSTKFTQ</sequence>
<dbReference type="eggNOG" id="COG2207">
    <property type="taxonomic scope" value="Bacteria"/>
</dbReference>
<dbReference type="InterPro" id="IPR018060">
    <property type="entry name" value="HTH_AraC"/>
</dbReference>
<dbReference type="GO" id="GO:0043565">
    <property type="term" value="F:sequence-specific DNA binding"/>
    <property type="evidence" value="ECO:0007669"/>
    <property type="project" value="InterPro"/>
</dbReference>
<dbReference type="Gene3D" id="1.10.10.60">
    <property type="entry name" value="Homeodomain-like"/>
    <property type="match status" value="1"/>
</dbReference>
<keyword evidence="2" id="KW-0238">DNA-binding</keyword>
<gene>
    <name evidence="5" type="ordered locus">Marme_2859</name>
</gene>
<feature type="domain" description="HTH araC/xylS-type" evidence="4">
    <location>
        <begin position="202"/>
        <end position="300"/>
    </location>
</feature>
<dbReference type="AlphaFoldDB" id="F2JZW9"/>
<protein>
    <submittedName>
        <fullName evidence="5">Transcriptional regulator, AraC family</fullName>
    </submittedName>
</protein>
<dbReference type="SUPFAM" id="SSF46689">
    <property type="entry name" value="Homeodomain-like"/>
    <property type="match status" value="2"/>
</dbReference>